<dbReference type="PANTHER" id="PTHR37525">
    <property type="entry name" value="UPF0175 PROTEIN SSL1255"/>
    <property type="match status" value="1"/>
</dbReference>
<dbReference type="Pfam" id="PF03683">
    <property type="entry name" value="UPF0175"/>
    <property type="match status" value="1"/>
</dbReference>
<evidence type="ECO:0000256" key="1">
    <source>
        <dbReference type="ARBA" id="ARBA00005651"/>
    </source>
</evidence>
<dbReference type="InterPro" id="IPR052264">
    <property type="entry name" value="UPF0175_domain"/>
</dbReference>
<reference evidence="2 3" key="1">
    <citation type="journal article" date="2023" name="Limnol Oceanogr Lett">
        <title>Environmental adaptations by the intertidal Antarctic cyanobacterium Halotia branconii CENA392 as revealed using long-read genome sequencing.</title>
        <authorList>
            <person name="Dextro R.B."/>
            <person name="Delbaje E."/>
            <person name="Freitas P.N.N."/>
            <person name="Geraldes V."/>
            <person name="Pinto E."/>
            <person name="Long P.F."/>
            <person name="Fiore M.F."/>
        </authorList>
    </citation>
    <scope>NUCLEOTIDE SEQUENCE [LARGE SCALE GENOMIC DNA]</scope>
    <source>
        <strain evidence="2 3">CENA392</strain>
    </source>
</reference>
<dbReference type="RefSeq" id="WP_281485988.1">
    <property type="nucleotide sequence ID" value="NZ_CP124543.1"/>
</dbReference>
<gene>
    <name evidence="2" type="ORF">QI031_10375</name>
</gene>
<dbReference type="AlphaFoldDB" id="A0AAJ6PCC6"/>
<protein>
    <submittedName>
        <fullName evidence="2">UPF0175 family protein</fullName>
    </submittedName>
</protein>
<dbReference type="EMBL" id="CP124543">
    <property type="protein sequence ID" value="WGV28770.1"/>
    <property type="molecule type" value="Genomic_DNA"/>
</dbReference>
<dbReference type="KEGG" id="hbq:QI031_10375"/>
<comment type="similarity">
    <text evidence="1">Belongs to the UPF0175 family.</text>
</comment>
<dbReference type="PANTHER" id="PTHR37525:SF1">
    <property type="entry name" value="UPF0175 PROTEIN SSL1255"/>
    <property type="match status" value="1"/>
</dbReference>
<evidence type="ECO:0000313" key="2">
    <source>
        <dbReference type="EMBL" id="WGV28770.1"/>
    </source>
</evidence>
<proteinExistence type="inferred from homology"/>
<dbReference type="InterPro" id="IPR005368">
    <property type="entry name" value="UPF0175"/>
</dbReference>
<sequence length="84" mass="9673">MMSQLKIDYPETLPDALQQTREQFEQEAKMAMAVKLFEMKRISSGLAAQLAGINRVNFLFNLHRYHVAMIDLTEEEVISDLENA</sequence>
<organism evidence="2 3">
    <name type="scientific">Halotia branconii CENA392</name>
    <dbReference type="NCBI Taxonomy" id="1539056"/>
    <lineage>
        <taxon>Bacteria</taxon>
        <taxon>Bacillati</taxon>
        <taxon>Cyanobacteriota</taxon>
        <taxon>Cyanophyceae</taxon>
        <taxon>Nostocales</taxon>
        <taxon>Nodulariaceae</taxon>
        <taxon>Halotia</taxon>
    </lineage>
</organism>
<evidence type="ECO:0000313" key="3">
    <source>
        <dbReference type="Proteomes" id="UP001223520"/>
    </source>
</evidence>
<name>A0AAJ6PCC6_9CYAN</name>
<dbReference type="Proteomes" id="UP001223520">
    <property type="component" value="Chromosome"/>
</dbReference>
<keyword evidence="3" id="KW-1185">Reference proteome</keyword>
<accession>A0AAJ6PCC6</accession>